<dbReference type="EMBL" id="MASW01000002">
    <property type="protein sequence ID" value="PXY28450.1"/>
    <property type="molecule type" value="Genomic_DNA"/>
</dbReference>
<comment type="caution">
    <text evidence="6">The sequence shown here is derived from an EMBL/GenBank/DDBJ whole genome shotgun (WGS) entry which is preliminary data.</text>
</comment>
<dbReference type="Proteomes" id="UP000249915">
    <property type="component" value="Unassembled WGS sequence"/>
</dbReference>
<dbReference type="InterPro" id="IPR011611">
    <property type="entry name" value="PfkB_dom"/>
</dbReference>
<keyword evidence="7" id="KW-1185">Reference proteome</keyword>
<dbReference type="PANTHER" id="PTHR43320:SF2">
    <property type="entry name" value="2-DEHYDRO-3-DEOXYGLUCONOKINASE_2-DEHYDRO-3-DEOXYGALACTONOKINASE"/>
    <property type="match status" value="1"/>
</dbReference>
<feature type="region of interest" description="Disordered" evidence="4">
    <location>
        <begin position="281"/>
        <end position="302"/>
    </location>
</feature>
<comment type="similarity">
    <text evidence="1">Belongs to the carbohydrate kinase PfkB family.</text>
</comment>
<reference evidence="6 7" key="1">
    <citation type="submission" date="2016-07" db="EMBL/GenBank/DDBJ databases">
        <title>Draft genome sequence of Prauserella muralis DSM 45305, isolated from a mould-covered wall in an indoor environment.</title>
        <authorList>
            <person name="Ruckert C."/>
            <person name="Albersmeier A."/>
            <person name="Jiang C.-L."/>
            <person name="Jiang Y."/>
            <person name="Kalinowski J."/>
            <person name="Schneider O."/>
            <person name="Winkler A."/>
            <person name="Zotchev S.B."/>
        </authorList>
    </citation>
    <scope>NUCLEOTIDE SEQUENCE [LARGE SCALE GENOMIC DNA]</scope>
    <source>
        <strain evidence="6 7">DSM 45305</strain>
    </source>
</reference>
<evidence type="ECO:0000256" key="1">
    <source>
        <dbReference type="ARBA" id="ARBA00010688"/>
    </source>
</evidence>
<evidence type="ECO:0000256" key="3">
    <source>
        <dbReference type="ARBA" id="ARBA00022777"/>
    </source>
</evidence>
<dbReference type="AlphaFoldDB" id="A0A2V4B2D3"/>
<dbReference type="InterPro" id="IPR029056">
    <property type="entry name" value="Ribokinase-like"/>
</dbReference>
<gene>
    <name evidence="6" type="ORF">BAY60_16420</name>
</gene>
<feature type="domain" description="Carbohydrate kinase PfkB" evidence="5">
    <location>
        <begin position="14"/>
        <end position="279"/>
    </location>
</feature>
<accession>A0A2V4B2D3</accession>
<dbReference type="OrthoDB" id="9808601at2"/>
<evidence type="ECO:0000256" key="2">
    <source>
        <dbReference type="ARBA" id="ARBA00022679"/>
    </source>
</evidence>
<protein>
    <submittedName>
        <fullName evidence="6">2-keto-3-deoxygluconate kinase</fullName>
    </submittedName>
</protein>
<feature type="compositionally biased region" description="Basic and acidic residues" evidence="4">
    <location>
        <begin position="286"/>
        <end position="302"/>
    </location>
</feature>
<organism evidence="6 7">
    <name type="scientific">Prauserella muralis</name>
    <dbReference type="NCBI Taxonomy" id="588067"/>
    <lineage>
        <taxon>Bacteria</taxon>
        <taxon>Bacillati</taxon>
        <taxon>Actinomycetota</taxon>
        <taxon>Actinomycetes</taxon>
        <taxon>Pseudonocardiales</taxon>
        <taxon>Pseudonocardiaceae</taxon>
        <taxon>Prauserella</taxon>
    </lineage>
</organism>
<sequence>MVMVTPQPGGRLDARSTFLLRPGGAESNVAASLAMLGHSAAWASAVGADPLGDLVVDTLRGHGVDVSLVRRDPRRPTAVYFKDPAPTGTSVYYYRTGSAASALSTGDLAAWAARHPRVTHLTGITPALSKPCHDLVRRLVHDRPLAPSLLSFDVNHRAALWPDGGGDELRALARASDVVFVGRDEAHTLWGTTTAESVRALLPEPPYLIVKDAEVEAVAFTPSGTYREPSCRVEVVDAVGAGDAFAAGWLSGLLDGLDEPERLRLGHRLAARVLRSPSDLAGLSPADRKGVGSHVADGRPRA</sequence>
<dbReference type="GO" id="GO:0016301">
    <property type="term" value="F:kinase activity"/>
    <property type="evidence" value="ECO:0007669"/>
    <property type="project" value="UniProtKB-KW"/>
</dbReference>
<dbReference type="PANTHER" id="PTHR43320">
    <property type="entry name" value="SUGAR KINASE"/>
    <property type="match status" value="1"/>
</dbReference>
<evidence type="ECO:0000256" key="4">
    <source>
        <dbReference type="SAM" id="MobiDB-lite"/>
    </source>
</evidence>
<proteinExistence type="inferred from homology"/>
<keyword evidence="2" id="KW-0808">Transferase</keyword>
<dbReference type="CDD" id="cd01166">
    <property type="entry name" value="KdgK"/>
    <property type="match status" value="1"/>
</dbReference>
<dbReference type="Gene3D" id="3.40.1190.20">
    <property type="match status" value="1"/>
</dbReference>
<dbReference type="Pfam" id="PF00294">
    <property type="entry name" value="PfkB"/>
    <property type="match status" value="1"/>
</dbReference>
<keyword evidence="3 6" id="KW-0418">Kinase</keyword>
<dbReference type="SUPFAM" id="SSF53613">
    <property type="entry name" value="Ribokinase-like"/>
    <property type="match status" value="1"/>
</dbReference>
<evidence type="ECO:0000313" key="6">
    <source>
        <dbReference type="EMBL" id="PXY28450.1"/>
    </source>
</evidence>
<dbReference type="InterPro" id="IPR052700">
    <property type="entry name" value="Carb_kinase_PfkB-like"/>
</dbReference>
<evidence type="ECO:0000313" key="7">
    <source>
        <dbReference type="Proteomes" id="UP000249915"/>
    </source>
</evidence>
<evidence type="ECO:0000259" key="5">
    <source>
        <dbReference type="Pfam" id="PF00294"/>
    </source>
</evidence>
<name>A0A2V4B2D3_9PSEU</name>